<evidence type="ECO:0000313" key="2">
    <source>
        <dbReference type="EMBL" id="CEK54896.1"/>
    </source>
</evidence>
<proteinExistence type="predicted"/>
<evidence type="ECO:0000256" key="1">
    <source>
        <dbReference type="SAM" id="MobiDB-lite"/>
    </source>
</evidence>
<reference evidence="2" key="1">
    <citation type="submission" date="2014-12" db="EMBL/GenBank/DDBJ databases">
        <title>Insight into the proteome of Arion vulgaris.</title>
        <authorList>
            <person name="Aradska J."/>
            <person name="Bulat T."/>
            <person name="Smidak R."/>
            <person name="Sarate P."/>
            <person name="Gangsoo J."/>
            <person name="Sialana F."/>
            <person name="Bilban M."/>
            <person name="Lubec G."/>
        </authorList>
    </citation>
    <scope>NUCLEOTIDE SEQUENCE</scope>
    <source>
        <tissue evidence="2">Skin</tissue>
    </source>
</reference>
<sequence>VKFSPTLNDYDIRLEALKIHTRLEEEKAEKEREEFEQLEKARKLKEEQVLGGKRKPMSSSKVSLTKSKSKVTAPLSKE</sequence>
<feature type="non-terminal residue" evidence="2">
    <location>
        <position position="78"/>
    </location>
</feature>
<protein>
    <submittedName>
        <fullName evidence="2">Uncharacterized protein</fullName>
    </submittedName>
</protein>
<name>A0A0B6YGJ1_9EUPU</name>
<dbReference type="EMBL" id="HACG01008031">
    <property type="protein sequence ID" value="CEK54896.1"/>
    <property type="molecule type" value="Transcribed_RNA"/>
</dbReference>
<feature type="region of interest" description="Disordered" evidence="1">
    <location>
        <begin position="46"/>
        <end position="78"/>
    </location>
</feature>
<feature type="compositionally biased region" description="Low complexity" evidence="1">
    <location>
        <begin position="58"/>
        <end position="72"/>
    </location>
</feature>
<feature type="non-terminal residue" evidence="2">
    <location>
        <position position="1"/>
    </location>
</feature>
<accession>A0A0B6YGJ1</accession>
<organism evidence="2">
    <name type="scientific">Arion vulgaris</name>
    <dbReference type="NCBI Taxonomy" id="1028688"/>
    <lineage>
        <taxon>Eukaryota</taxon>
        <taxon>Metazoa</taxon>
        <taxon>Spiralia</taxon>
        <taxon>Lophotrochozoa</taxon>
        <taxon>Mollusca</taxon>
        <taxon>Gastropoda</taxon>
        <taxon>Heterobranchia</taxon>
        <taxon>Euthyneura</taxon>
        <taxon>Panpulmonata</taxon>
        <taxon>Eupulmonata</taxon>
        <taxon>Stylommatophora</taxon>
        <taxon>Helicina</taxon>
        <taxon>Arionoidea</taxon>
        <taxon>Arionidae</taxon>
        <taxon>Arion</taxon>
    </lineage>
</organism>
<dbReference type="AlphaFoldDB" id="A0A0B6YGJ1"/>
<gene>
    <name evidence="2" type="primary">ORF23868</name>
</gene>